<organism evidence="1 2">
    <name type="scientific">Phyllostomus discolor</name>
    <name type="common">pale spear-nosed bat</name>
    <dbReference type="NCBI Taxonomy" id="89673"/>
    <lineage>
        <taxon>Eukaryota</taxon>
        <taxon>Metazoa</taxon>
        <taxon>Chordata</taxon>
        <taxon>Craniata</taxon>
        <taxon>Vertebrata</taxon>
        <taxon>Euteleostomi</taxon>
        <taxon>Mammalia</taxon>
        <taxon>Eutheria</taxon>
        <taxon>Laurasiatheria</taxon>
        <taxon>Chiroptera</taxon>
        <taxon>Yangochiroptera</taxon>
        <taxon>Phyllostomidae</taxon>
        <taxon>Phyllostominae</taxon>
        <taxon>Phyllostomus</taxon>
    </lineage>
</organism>
<dbReference type="EMBL" id="JABVXQ010000006">
    <property type="protein sequence ID" value="KAF6104158.1"/>
    <property type="molecule type" value="Genomic_DNA"/>
</dbReference>
<dbReference type="Proteomes" id="UP000664940">
    <property type="component" value="Unassembled WGS sequence"/>
</dbReference>
<reference evidence="1 2" key="1">
    <citation type="journal article" date="2020" name="Nature">
        <title>Six reference-quality genomes reveal evolution of bat adaptations.</title>
        <authorList>
            <person name="Jebb D."/>
            <person name="Huang Z."/>
            <person name="Pippel M."/>
            <person name="Hughes G.M."/>
            <person name="Lavrichenko K."/>
            <person name="Devanna P."/>
            <person name="Winkler S."/>
            <person name="Jermiin L.S."/>
            <person name="Skirmuntt E.C."/>
            <person name="Katzourakis A."/>
            <person name="Burkitt-Gray L."/>
            <person name="Ray D.A."/>
            <person name="Sullivan K.A.M."/>
            <person name="Roscito J.G."/>
            <person name="Kirilenko B.M."/>
            <person name="Davalos L.M."/>
            <person name="Corthals A.P."/>
            <person name="Power M.L."/>
            <person name="Jones G."/>
            <person name="Ransome R.D."/>
            <person name="Dechmann D.K.N."/>
            <person name="Locatelli A.G."/>
            <person name="Puechmaille S.J."/>
            <person name="Fedrigo O."/>
            <person name="Jarvis E.D."/>
            <person name="Hiller M."/>
            <person name="Vernes S.C."/>
            <person name="Myers E.W."/>
            <person name="Teeling E.C."/>
        </authorList>
    </citation>
    <scope>NUCLEOTIDE SEQUENCE [LARGE SCALE GENOMIC DNA]</scope>
    <source>
        <strain evidence="1">Bat1K_MPI-CBG_1</strain>
    </source>
</reference>
<evidence type="ECO:0000313" key="2">
    <source>
        <dbReference type="Proteomes" id="UP000664940"/>
    </source>
</evidence>
<protein>
    <submittedName>
        <fullName evidence="1">Uncharacterized protein</fullName>
    </submittedName>
</protein>
<proteinExistence type="predicted"/>
<evidence type="ECO:0000313" key="1">
    <source>
        <dbReference type="EMBL" id="KAF6104158.1"/>
    </source>
</evidence>
<comment type="caution">
    <text evidence="1">The sequence shown here is derived from an EMBL/GenBank/DDBJ whole genome shotgun (WGS) entry which is preliminary data.</text>
</comment>
<name>A0A834A486_9CHIR</name>
<gene>
    <name evidence="1" type="ORF">HJG60_011176</name>
</gene>
<sequence length="142" mass="15999">MYDPCPHRAYSSGGCTSLHVIVTRVRVHDHHNNVSALKQGTKFCKHVFFGGGGELQKTPEFIYKKLCIYSYIFKLQSPSKYSLFDIIHLSIHFFYCSKQVLNSAILMPFSASVVFVSPLTSAKGFPLRTFFISGNKKKVARG</sequence>
<accession>A0A834A486</accession>
<dbReference type="AlphaFoldDB" id="A0A834A486"/>